<evidence type="ECO:0000313" key="3">
    <source>
        <dbReference type="Proteomes" id="UP001500459"/>
    </source>
</evidence>
<proteinExistence type="predicted"/>
<reference evidence="3" key="1">
    <citation type="journal article" date="2019" name="Int. J. Syst. Evol. Microbiol.">
        <title>The Global Catalogue of Microorganisms (GCM) 10K type strain sequencing project: providing services to taxonomists for standard genome sequencing and annotation.</title>
        <authorList>
            <consortium name="The Broad Institute Genomics Platform"/>
            <consortium name="The Broad Institute Genome Sequencing Center for Infectious Disease"/>
            <person name="Wu L."/>
            <person name="Ma J."/>
        </authorList>
    </citation>
    <scope>NUCLEOTIDE SEQUENCE [LARGE SCALE GENOMIC DNA]</scope>
    <source>
        <strain evidence="3">JCM 17106</strain>
    </source>
</reference>
<dbReference type="Proteomes" id="UP001500459">
    <property type="component" value="Unassembled WGS sequence"/>
</dbReference>
<evidence type="ECO:0000259" key="1">
    <source>
        <dbReference type="Pfam" id="PF20033"/>
    </source>
</evidence>
<evidence type="ECO:0000313" key="2">
    <source>
        <dbReference type="EMBL" id="GAA4114097.1"/>
    </source>
</evidence>
<organism evidence="2 3">
    <name type="scientific">Aquimarina addita</name>
    <dbReference type="NCBI Taxonomy" id="870485"/>
    <lineage>
        <taxon>Bacteria</taxon>
        <taxon>Pseudomonadati</taxon>
        <taxon>Bacteroidota</taxon>
        <taxon>Flavobacteriia</taxon>
        <taxon>Flavobacteriales</taxon>
        <taxon>Flavobacteriaceae</taxon>
        <taxon>Aquimarina</taxon>
    </lineage>
</organism>
<sequence>MNSNKRQSNIMVSKNPVIRSIDSSTIVLIVERGAFHYDKFVLKDTILSFYPDTENSINKDTLASYHTYSTQKVSKTERNQLIKKILESDFFNLKDTYNNQASCNSMLTITLSLGNKHKKILCDDFKRDCPMLLQYLESEIIRLHGYKLKRIFLPG</sequence>
<accession>A0ABP7XFK2</accession>
<dbReference type="InterPro" id="IPR045497">
    <property type="entry name" value="DUF6438"/>
</dbReference>
<dbReference type="EMBL" id="BAABCW010000004">
    <property type="protein sequence ID" value="GAA4114097.1"/>
    <property type="molecule type" value="Genomic_DNA"/>
</dbReference>
<feature type="domain" description="DUF6438" evidence="1">
    <location>
        <begin position="64"/>
        <end position="143"/>
    </location>
</feature>
<keyword evidence="3" id="KW-1185">Reference proteome</keyword>
<name>A0ABP7XFK2_9FLAO</name>
<gene>
    <name evidence="2" type="ORF">GCM10022393_13380</name>
</gene>
<comment type="caution">
    <text evidence="2">The sequence shown here is derived from an EMBL/GenBank/DDBJ whole genome shotgun (WGS) entry which is preliminary data.</text>
</comment>
<dbReference type="Pfam" id="PF20033">
    <property type="entry name" value="DUF6438"/>
    <property type="match status" value="1"/>
</dbReference>
<protein>
    <recommendedName>
        <fullName evidence="1">DUF6438 domain-containing protein</fullName>
    </recommendedName>
</protein>